<organism>
    <name type="scientific">Pediculus humanus subsp. corporis</name>
    <name type="common">Body louse</name>
    <dbReference type="NCBI Taxonomy" id="121224"/>
    <lineage>
        <taxon>Eukaryota</taxon>
        <taxon>Metazoa</taxon>
        <taxon>Ecdysozoa</taxon>
        <taxon>Arthropoda</taxon>
        <taxon>Hexapoda</taxon>
        <taxon>Insecta</taxon>
        <taxon>Pterygota</taxon>
        <taxon>Neoptera</taxon>
        <taxon>Paraneoptera</taxon>
        <taxon>Psocodea</taxon>
        <taxon>Troctomorpha</taxon>
        <taxon>Phthiraptera</taxon>
        <taxon>Anoplura</taxon>
        <taxon>Pediculidae</taxon>
        <taxon>Pediculus</taxon>
    </lineage>
</organism>
<dbReference type="VEuPathDB" id="VectorBase:PHUM451600"/>
<dbReference type="CTD" id="8230330"/>
<dbReference type="HOGENOM" id="CLU_2226320_0_0_1"/>
<dbReference type="KEGG" id="phu:Phum_PHUM451600"/>
<dbReference type="EnsemblMetazoa" id="PHUM451600-RA">
    <property type="protein sequence ID" value="PHUM451600-PA"/>
    <property type="gene ID" value="PHUM451600"/>
</dbReference>
<dbReference type="EMBL" id="AAZO01005500">
    <property type="status" value="NOT_ANNOTATED_CDS"/>
    <property type="molecule type" value="Genomic_DNA"/>
</dbReference>
<dbReference type="Proteomes" id="UP000009046">
    <property type="component" value="Unassembled WGS sequence"/>
</dbReference>
<feature type="compositionally biased region" description="Basic and acidic residues" evidence="1">
    <location>
        <begin position="1"/>
        <end position="11"/>
    </location>
</feature>
<gene>
    <name evidence="3" type="primary">8230330</name>
    <name evidence="2" type="ORF">Phum_PHUM451600</name>
</gene>
<proteinExistence type="predicted"/>
<reference evidence="2" key="2">
    <citation type="submission" date="2007-04" db="EMBL/GenBank/DDBJ databases">
        <title>The genome of the human body louse.</title>
        <authorList>
            <consortium name="The Human Body Louse Genome Consortium"/>
            <person name="Kirkness E."/>
            <person name="Walenz B."/>
            <person name="Hass B."/>
            <person name="Bruggner R."/>
            <person name="Strausberg R."/>
        </authorList>
    </citation>
    <scope>NUCLEOTIDE SEQUENCE</scope>
    <source>
        <strain evidence="2">USDA</strain>
    </source>
</reference>
<reference evidence="3" key="3">
    <citation type="submission" date="2020-05" db="UniProtKB">
        <authorList>
            <consortium name="EnsemblMetazoa"/>
        </authorList>
    </citation>
    <scope>IDENTIFICATION</scope>
    <source>
        <strain evidence="3">USDA</strain>
    </source>
</reference>
<feature type="compositionally biased region" description="Basic and acidic residues" evidence="1">
    <location>
        <begin position="23"/>
        <end position="42"/>
    </location>
</feature>
<dbReference type="RefSeq" id="XP_002429797.1">
    <property type="nucleotide sequence ID" value="XM_002429752.1"/>
</dbReference>
<feature type="compositionally biased region" description="Gly residues" evidence="1">
    <location>
        <begin position="13"/>
        <end position="22"/>
    </location>
</feature>
<accession>E0VUK3</accession>
<protein>
    <submittedName>
        <fullName evidence="2 3">Uncharacterized protein</fullName>
    </submittedName>
</protein>
<dbReference type="InParanoid" id="E0VUK3"/>
<evidence type="ECO:0000256" key="1">
    <source>
        <dbReference type="SAM" id="MobiDB-lite"/>
    </source>
</evidence>
<sequence length="106" mass="12079">MINESDEKTTPKEGGGGGGGDCGIKEEEQVVNDARDTSKEDKMKRDDYVKNSLILYLNKNRRFPSESLLHYKAVSTLNTWYTPVLCTPYKYLSNTMCLVFKITFKI</sequence>
<name>E0VUK3_PEDHC</name>
<evidence type="ECO:0000313" key="3">
    <source>
        <dbReference type="EnsemblMetazoa" id="PHUM451600-PA"/>
    </source>
</evidence>
<dbReference type="AlphaFoldDB" id="E0VUK3"/>
<reference evidence="2" key="1">
    <citation type="submission" date="2007-04" db="EMBL/GenBank/DDBJ databases">
        <title>Annotation of Pediculus humanus corporis strain USDA.</title>
        <authorList>
            <person name="Kirkness E."/>
            <person name="Hannick L."/>
            <person name="Hass B."/>
            <person name="Bruggner R."/>
            <person name="Lawson D."/>
            <person name="Bidwell S."/>
            <person name="Joardar V."/>
            <person name="Caler E."/>
            <person name="Walenz B."/>
            <person name="Inman J."/>
            <person name="Schobel S."/>
            <person name="Galinsky K."/>
            <person name="Amedeo P."/>
            <person name="Strausberg R."/>
        </authorList>
    </citation>
    <scope>NUCLEOTIDE SEQUENCE</scope>
    <source>
        <strain evidence="2">USDA</strain>
    </source>
</reference>
<keyword evidence="4" id="KW-1185">Reference proteome</keyword>
<evidence type="ECO:0000313" key="2">
    <source>
        <dbReference type="EMBL" id="EEB17059.1"/>
    </source>
</evidence>
<dbReference type="EMBL" id="DS235786">
    <property type="protein sequence ID" value="EEB17059.1"/>
    <property type="molecule type" value="Genomic_DNA"/>
</dbReference>
<dbReference type="GeneID" id="8230330"/>
<evidence type="ECO:0000313" key="4">
    <source>
        <dbReference type="Proteomes" id="UP000009046"/>
    </source>
</evidence>
<feature type="region of interest" description="Disordered" evidence="1">
    <location>
        <begin position="1"/>
        <end position="42"/>
    </location>
</feature>